<name>A0ABW2L6H8_9BACT</name>
<keyword evidence="1 4" id="KW-0349">Heme</keyword>
<dbReference type="InterPro" id="IPR011041">
    <property type="entry name" value="Quinoprot_gluc/sorb_DH_b-prop"/>
</dbReference>
<evidence type="ECO:0000313" key="8">
    <source>
        <dbReference type="Proteomes" id="UP001596472"/>
    </source>
</evidence>
<dbReference type="RefSeq" id="WP_379711405.1">
    <property type="nucleotide sequence ID" value="NZ_JBHTBS010000003.1"/>
</dbReference>
<evidence type="ECO:0000313" key="7">
    <source>
        <dbReference type="EMBL" id="MFC7337268.1"/>
    </source>
</evidence>
<feature type="domain" description="Cytochrome c" evidence="6">
    <location>
        <begin position="686"/>
        <end position="823"/>
    </location>
</feature>
<dbReference type="Proteomes" id="UP001596472">
    <property type="component" value="Unassembled WGS sequence"/>
</dbReference>
<evidence type="ECO:0000259" key="6">
    <source>
        <dbReference type="PROSITE" id="PS51007"/>
    </source>
</evidence>
<keyword evidence="8" id="KW-1185">Reference proteome</keyword>
<dbReference type="SUPFAM" id="SSF46626">
    <property type="entry name" value="Cytochrome c"/>
    <property type="match status" value="1"/>
</dbReference>
<protein>
    <submittedName>
        <fullName evidence="7">C-type cytochrome</fullName>
    </submittedName>
</protein>
<organism evidence="7 8">
    <name type="scientific">Haloferula chungangensis</name>
    <dbReference type="NCBI Taxonomy" id="1048331"/>
    <lineage>
        <taxon>Bacteria</taxon>
        <taxon>Pseudomonadati</taxon>
        <taxon>Verrucomicrobiota</taxon>
        <taxon>Verrucomicrobiia</taxon>
        <taxon>Verrucomicrobiales</taxon>
        <taxon>Verrucomicrobiaceae</taxon>
        <taxon>Haloferula</taxon>
    </lineage>
</organism>
<evidence type="ECO:0000256" key="4">
    <source>
        <dbReference type="PROSITE-ProRule" id="PRU00433"/>
    </source>
</evidence>
<gene>
    <name evidence="7" type="ORF">ACFQY0_08785</name>
</gene>
<reference evidence="8" key="1">
    <citation type="journal article" date="2019" name="Int. J. Syst. Evol. Microbiol.">
        <title>The Global Catalogue of Microorganisms (GCM) 10K type strain sequencing project: providing services to taxonomists for standard genome sequencing and annotation.</title>
        <authorList>
            <consortium name="The Broad Institute Genomics Platform"/>
            <consortium name="The Broad Institute Genome Sequencing Center for Infectious Disease"/>
            <person name="Wu L."/>
            <person name="Ma J."/>
        </authorList>
    </citation>
    <scope>NUCLEOTIDE SEQUENCE [LARGE SCALE GENOMIC DNA]</scope>
    <source>
        <strain evidence="8">CGMCC 4.1467</strain>
    </source>
</reference>
<keyword evidence="2 4" id="KW-0479">Metal-binding</keyword>
<sequence length="823" mass="91076">MRHVSRLTLSSLLLIGTVFSADPEAPSTAQKTLEKTDQFEVPEGFIVEQMYQVPEEFGSWVALTKMANGDLAAADQYGGIYRVIHEEGATRAERLEIALEGAHAILWHGDSLYVTVSEGDRDKKGIYRARDLDGNGSFEKIDKLRAHQGGGEHSAHSLVPSPDGKWIYLIAGNMTPLLEFDQSLMPRVWAEDQLLPRNPDGRGHARNIMAPGGWIARFQPDGSQWELVAAGFRNPFDMAFNEDGELFAYDADMEWDLGMPWYRPTRLNHVIPGAEFGWRNGTGKWPKYYEDSLGAVVEFGPGSPTGVVSGKGTAFPAKYQRAIFCFDWTFATIYAAHLTPDGASYRGEREEFFTASGFPLTDAVVGDDGAMYFATGGRRTASALWRIRYAGAEDVSPVAPPTRKHVIASDSEKLGSKDRVERFASRTALENAGADAVRAAKAGTAMAKINRAIALSRVGGKEDRSEIFHALIDLNWAQLNVVEKLAWLRACDLMFIRLGEPSAEERSRILTKIDASFPTEESRVNAELCRLLCYLQAPKIVERTLQQMAEPDSTQLPDWARLVTRNKGYGSTLAKTLRDAPPVEDLHFAYCLRVVKGPWTKGQRRQLMEWYAMVEGKEGGKSYALFLERMRTDTLDNATEDERKMIESWGLKVVRSPFANLPVAQGPGRDWTIEEVVEVADNLEGADKKNGKKMFQAALCMACHRVGSEGGSAGPDLTTVSGRFSAEDLATAIIEPSKEVSDQYEFSLITRKDGSTVYGQVLDEKDLVLIVATSALDLTQTIEIERGEVAKIEPSAISPMPPGLITSLNKKELRDMLAWLLQK</sequence>
<dbReference type="SUPFAM" id="SSF50952">
    <property type="entry name" value="Soluble quinoprotein glucose dehydrogenase"/>
    <property type="match status" value="1"/>
</dbReference>
<evidence type="ECO:0000256" key="5">
    <source>
        <dbReference type="SAM" id="SignalP"/>
    </source>
</evidence>
<dbReference type="Gene3D" id="2.120.10.30">
    <property type="entry name" value="TolB, C-terminal domain"/>
    <property type="match status" value="1"/>
</dbReference>
<dbReference type="EMBL" id="JBHTBS010000003">
    <property type="protein sequence ID" value="MFC7337268.1"/>
    <property type="molecule type" value="Genomic_DNA"/>
</dbReference>
<feature type="chain" id="PRO_5045536031" evidence="5">
    <location>
        <begin position="21"/>
        <end position="823"/>
    </location>
</feature>
<dbReference type="PROSITE" id="PS51007">
    <property type="entry name" value="CYTC"/>
    <property type="match status" value="1"/>
</dbReference>
<proteinExistence type="predicted"/>
<dbReference type="InterPro" id="IPR013427">
    <property type="entry name" value="Haem-bd_dom_put"/>
</dbReference>
<dbReference type="Pfam" id="PF00034">
    <property type="entry name" value="Cytochrom_C"/>
    <property type="match status" value="1"/>
</dbReference>
<dbReference type="PANTHER" id="PTHR33546">
    <property type="entry name" value="LARGE, MULTIFUNCTIONAL SECRETED PROTEIN-RELATED"/>
    <property type="match status" value="1"/>
</dbReference>
<evidence type="ECO:0000256" key="1">
    <source>
        <dbReference type="ARBA" id="ARBA00022617"/>
    </source>
</evidence>
<accession>A0ABW2L6H8</accession>
<dbReference type="InterPro" id="IPR011042">
    <property type="entry name" value="6-blade_b-propeller_TolB-like"/>
</dbReference>
<dbReference type="Gene3D" id="1.10.760.10">
    <property type="entry name" value="Cytochrome c-like domain"/>
    <property type="match status" value="1"/>
</dbReference>
<dbReference type="InterPro" id="IPR009056">
    <property type="entry name" value="Cyt_c-like_dom"/>
</dbReference>
<evidence type="ECO:0000256" key="2">
    <source>
        <dbReference type="ARBA" id="ARBA00022723"/>
    </source>
</evidence>
<dbReference type="NCBIfam" id="TIGR02603">
    <property type="entry name" value="CxxCH_TIGR02603"/>
    <property type="match status" value="1"/>
</dbReference>
<keyword evidence="3 4" id="KW-0408">Iron</keyword>
<keyword evidence="5" id="KW-0732">Signal</keyword>
<dbReference type="PANTHER" id="PTHR33546:SF1">
    <property type="entry name" value="LARGE, MULTIFUNCTIONAL SECRETED PROTEIN"/>
    <property type="match status" value="1"/>
</dbReference>
<comment type="caution">
    <text evidence="7">The sequence shown here is derived from an EMBL/GenBank/DDBJ whole genome shotgun (WGS) entry which is preliminary data.</text>
</comment>
<dbReference type="InterPro" id="IPR036909">
    <property type="entry name" value="Cyt_c-like_dom_sf"/>
</dbReference>
<evidence type="ECO:0000256" key="3">
    <source>
        <dbReference type="ARBA" id="ARBA00023004"/>
    </source>
</evidence>
<feature type="signal peptide" evidence="5">
    <location>
        <begin position="1"/>
        <end position="20"/>
    </location>
</feature>